<geneLocation type="plasmid" evidence="3 4">
    <name>pBN5</name>
</geneLocation>
<dbReference type="KEGG" id="parb:CJU94_40465"/>
<accession>A0A248VZH7</accession>
<dbReference type="RefSeq" id="WP_095424028.1">
    <property type="nucleotide sequence ID" value="NZ_CP022995.1"/>
</dbReference>
<evidence type="ECO:0000259" key="2">
    <source>
        <dbReference type="Pfam" id="PF00816"/>
    </source>
</evidence>
<feature type="region of interest" description="Disordered" evidence="1">
    <location>
        <begin position="62"/>
        <end position="101"/>
    </location>
</feature>
<proteinExistence type="predicted"/>
<sequence length="101" mass="11979">MPTQTYEELIAERDAIQRKVDEAFAHERELAFAKIRELMQQYSIRVVDLTRRTRFKLSKPKIKYRDPTTGNTWTGRGRPPGWMQGRDPAEFLIDRPDDQNK</sequence>
<feature type="domain" description="DNA-binding protein H-NS-like C-terminal" evidence="2">
    <location>
        <begin position="62"/>
        <end position="93"/>
    </location>
</feature>
<dbReference type="Pfam" id="PF00816">
    <property type="entry name" value="Histone_HNS"/>
    <property type="match status" value="1"/>
</dbReference>
<feature type="compositionally biased region" description="Basic and acidic residues" evidence="1">
    <location>
        <begin position="87"/>
        <end position="101"/>
    </location>
</feature>
<dbReference type="Gene3D" id="4.10.430.30">
    <property type="match status" value="1"/>
</dbReference>
<name>A0A248VZH7_9BURK</name>
<evidence type="ECO:0000313" key="3">
    <source>
        <dbReference type="EMBL" id="ASW04418.1"/>
    </source>
</evidence>
<dbReference type="EMBL" id="CP022995">
    <property type="protein sequence ID" value="ASW04418.1"/>
    <property type="molecule type" value="Genomic_DNA"/>
</dbReference>
<reference evidence="3 4" key="1">
    <citation type="submission" date="2017-08" db="EMBL/GenBank/DDBJ databases">
        <title>Identification and genetic characteristics of simultaneous BTEX- and naphthalene-degrading Paraburkholderia sp. BN5 isolated from petroleum-contaminated soil.</title>
        <authorList>
            <person name="Lee Y."/>
            <person name="Jeon C.O."/>
        </authorList>
    </citation>
    <scope>NUCLEOTIDE SEQUENCE [LARGE SCALE GENOMIC DNA]</scope>
    <source>
        <strain evidence="3 4">BN5</strain>
        <plasmid evidence="3 4">pBN5</plasmid>
    </source>
</reference>
<dbReference type="GO" id="GO:0003677">
    <property type="term" value="F:DNA binding"/>
    <property type="evidence" value="ECO:0007669"/>
    <property type="project" value="InterPro"/>
</dbReference>
<dbReference type="Proteomes" id="UP000215158">
    <property type="component" value="Plasmid pBN5"/>
</dbReference>
<evidence type="ECO:0000313" key="4">
    <source>
        <dbReference type="Proteomes" id="UP000215158"/>
    </source>
</evidence>
<dbReference type="AlphaFoldDB" id="A0A248VZH7"/>
<evidence type="ECO:0000256" key="1">
    <source>
        <dbReference type="SAM" id="MobiDB-lite"/>
    </source>
</evidence>
<keyword evidence="3" id="KW-0614">Plasmid</keyword>
<dbReference type="InterPro" id="IPR027444">
    <property type="entry name" value="H-NS_C_dom"/>
</dbReference>
<keyword evidence="4" id="KW-1185">Reference proteome</keyword>
<organism evidence="3 4">
    <name type="scientific">Paraburkholderia aromaticivorans</name>
    <dbReference type="NCBI Taxonomy" id="2026199"/>
    <lineage>
        <taxon>Bacteria</taxon>
        <taxon>Pseudomonadati</taxon>
        <taxon>Pseudomonadota</taxon>
        <taxon>Betaproteobacteria</taxon>
        <taxon>Burkholderiales</taxon>
        <taxon>Burkholderiaceae</taxon>
        <taxon>Paraburkholderia</taxon>
    </lineage>
</organism>
<gene>
    <name evidence="3" type="ORF">CJU94_40465</name>
</gene>
<dbReference type="SUPFAM" id="SSF81273">
    <property type="entry name" value="H-NS histone-like proteins"/>
    <property type="match status" value="1"/>
</dbReference>
<dbReference type="OrthoDB" id="9007948at2"/>
<protein>
    <recommendedName>
        <fullName evidence="2">DNA-binding protein H-NS-like C-terminal domain-containing protein</fullName>
    </recommendedName>
</protein>